<accession>A0A0K1LJL2</accession>
<name>A0A0K1LJL2_9CAUD</name>
<organism evidence="1 2">
    <name type="scientific">Mycobacterium phage UnionJack</name>
    <dbReference type="NCBI Taxonomy" id="1673876"/>
    <lineage>
        <taxon>Viruses</taxon>
        <taxon>Duplodnaviria</taxon>
        <taxon>Heunggongvirae</taxon>
        <taxon>Uroviricota</taxon>
        <taxon>Caudoviricetes</taxon>
        <taxon>Benedictvirus</taxon>
        <taxon>Benedictvirus unionjack</taxon>
    </lineage>
</organism>
<dbReference type="Proteomes" id="UP000202614">
    <property type="component" value="Segment"/>
</dbReference>
<sequence length="83" mass="8749">MDSRLKVSFGRIIAAAAAIGAMAIADPGVEGTESMRIKGDDYGDGIVITEDDPRWDAETMGNGNVGPDWDCHTMGNQICEFGG</sequence>
<proteinExistence type="predicted"/>
<gene>
    <name evidence="1" type="ORF">UNIONJACK_86</name>
</gene>
<dbReference type="OrthoDB" id="27185at10239"/>
<dbReference type="EMBL" id="KT004677">
    <property type="protein sequence ID" value="AKU42438.1"/>
    <property type="molecule type" value="Genomic_DNA"/>
</dbReference>
<evidence type="ECO:0000313" key="1">
    <source>
        <dbReference type="EMBL" id="AKU42438.1"/>
    </source>
</evidence>
<reference evidence="1 2" key="1">
    <citation type="submission" date="2015-06" db="EMBL/GenBank/DDBJ databases">
        <authorList>
            <person name="Alford R.F."/>
            <person name="Ferguson J.R."/>
            <person name="Griffin W.B."/>
            <person name="Guertin S.W."/>
            <person name="Mascioli J.B."/>
            <person name="Mishra N."/>
            <person name="Munoz M.J."/>
            <person name="Parrella L.E."/>
            <person name="Poss L.M."/>
            <person name="Ranjan D."/>
            <person name="Sack Q.V."/>
            <person name="Sentis A.J."/>
            <person name="Sopp T.K."/>
            <person name="Thomas A."/>
            <person name="Wienbar S.R."/>
            <person name="Woolford M."/>
            <person name="Forsyth K.S."/>
            <person name="Chandra V.M."/>
            <person name="Braun M.A."/>
            <person name="Jarvik J."/>
            <person name="Lopez A.J."/>
            <person name="Bradley K.W."/>
            <person name="Asai D.J."/>
            <person name="Bowman C.A."/>
            <person name="Russell D.A."/>
            <person name="Pope W.H."/>
            <person name="Jacobs-Sera D."/>
            <person name="Hendrix R.W."/>
            <person name="Hatfull G.F."/>
        </authorList>
    </citation>
    <scope>NUCLEOTIDE SEQUENCE [LARGE SCALE GENOMIC DNA]</scope>
</reference>
<dbReference type="GeneID" id="26625941"/>
<protein>
    <submittedName>
        <fullName evidence="1">Uncharacterized protein</fullName>
    </submittedName>
</protein>
<evidence type="ECO:0000313" key="2">
    <source>
        <dbReference type="Proteomes" id="UP000202614"/>
    </source>
</evidence>
<dbReference type="KEGG" id="vg:26625941"/>
<keyword evidence="2" id="KW-1185">Reference proteome</keyword>
<dbReference type="RefSeq" id="YP_009198858.1">
    <property type="nucleotide sequence ID" value="NC_028802.1"/>
</dbReference>